<organism evidence="1 2">
    <name type="scientific">Mastigocoleus testarum BC008</name>
    <dbReference type="NCBI Taxonomy" id="371196"/>
    <lineage>
        <taxon>Bacteria</taxon>
        <taxon>Bacillati</taxon>
        <taxon>Cyanobacteriota</taxon>
        <taxon>Cyanophyceae</taxon>
        <taxon>Nostocales</taxon>
        <taxon>Hapalosiphonaceae</taxon>
        <taxon>Mastigocoleus</taxon>
    </lineage>
</organism>
<dbReference type="OrthoDB" id="4653716at2"/>
<accession>A0A0V7ZCS5</accession>
<comment type="caution">
    <text evidence="1">The sequence shown here is derived from an EMBL/GenBank/DDBJ whole genome shotgun (WGS) entry which is preliminary data.</text>
</comment>
<dbReference type="AlphaFoldDB" id="A0A0V7ZCS5"/>
<keyword evidence="2" id="KW-1185">Reference proteome</keyword>
<dbReference type="EMBL" id="LMTZ01000162">
    <property type="protein sequence ID" value="KST62118.1"/>
    <property type="molecule type" value="Genomic_DNA"/>
</dbReference>
<sequence length="253" mass="29816">MKEVLALIEKRKQEFAQLSFFKYLQDKSIDPRQRLAWVPCLTPLVMSFRDLNRYNFRKEPTKNPIQTLINIHTYEDEHHWIWFLEDLEKLGLDRLMKFSDSMKFFWGDETSKTRQVFYTIAQYTFQKEPIVALAAVESIEATGNVGFQLTVPIVQELQKITKHNYRYFGQYHLRVETGHLTGSNDCEKFIENIELTAEQKIQAFEIVEKVFDLFSESVQEMMVFAQKYPIEKPFIFTNSSVNSSEICTSTTTT</sequence>
<protein>
    <recommendedName>
        <fullName evidence="3">Thiaminase-2/PQQC domain-containing protein</fullName>
    </recommendedName>
</protein>
<name>A0A0V7ZCS5_9CYAN</name>
<proteinExistence type="predicted"/>
<dbReference type="RefSeq" id="WP_058184771.1">
    <property type="nucleotide sequence ID" value="NZ_LMTZ01000162.1"/>
</dbReference>
<evidence type="ECO:0000313" key="2">
    <source>
        <dbReference type="Proteomes" id="UP000053372"/>
    </source>
</evidence>
<dbReference type="Gene3D" id="1.20.910.10">
    <property type="entry name" value="Heme oxygenase-like"/>
    <property type="match status" value="1"/>
</dbReference>
<dbReference type="Proteomes" id="UP000053372">
    <property type="component" value="Unassembled WGS sequence"/>
</dbReference>
<evidence type="ECO:0000313" key="1">
    <source>
        <dbReference type="EMBL" id="KST62118.1"/>
    </source>
</evidence>
<dbReference type="InterPro" id="IPR016084">
    <property type="entry name" value="Haem_Oase-like_multi-hlx"/>
</dbReference>
<evidence type="ECO:0008006" key="3">
    <source>
        <dbReference type="Google" id="ProtNLM"/>
    </source>
</evidence>
<reference evidence="1 2" key="1">
    <citation type="journal article" date="2015" name="Genome Announc.">
        <title>Draft Genome of the Euendolithic (true boring) Cyanobacterium Mastigocoleus testarum strain BC008.</title>
        <authorList>
            <person name="Guida B.S."/>
            <person name="Garcia-Pichel F."/>
        </authorList>
    </citation>
    <scope>NUCLEOTIDE SEQUENCE [LARGE SCALE GENOMIC DNA]</scope>
    <source>
        <strain evidence="1 2">BC008</strain>
    </source>
</reference>
<gene>
    <name evidence="1" type="ORF">BC008_37340</name>
</gene>